<dbReference type="PANTHER" id="PTHR15712">
    <property type="entry name" value="ARMADILLO REPEAT CONTAINING PROTEIN"/>
    <property type="match status" value="1"/>
</dbReference>
<keyword evidence="6" id="KW-1000">Mitochondrion outer membrane</keyword>
<keyword evidence="9" id="KW-0472">Membrane</keyword>
<dbReference type="InterPro" id="IPR011989">
    <property type="entry name" value="ARM-like"/>
</dbReference>
<gene>
    <name evidence="11" type="ORF">ANANG_G00141690</name>
</gene>
<accession>A0A9D3ME90</accession>
<dbReference type="PROSITE" id="PS51450">
    <property type="entry name" value="LRR"/>
    <property type="match status" value="1"/>
</dbReference>
<organism evidence="11 12">
    <name type="scientific">Anguilla anguilla</name>
    <name type="common">European freshwater eel</name>
    <name type="synonym">Muraena anguilla</name>
    <dbReference type="NCBI Taxonomy" id="7936"/>
    <lineage>
        <taxon>Eukaryota</taxon>
        <taxon>Metazoa</taxon>
        <taxon>Chordata</taxon>
        <taxon>Craniata</taxon>
        <taxon>Vertebrata</taxon>
        <taxon>Euteleostomi</taxon>
        <taxon>Actinopterygii</taxon>
        <taxon>Neopterygii</taxon>
        <taxon>Teleostei</taxon>
        <taxon>Anguilliformes</taxon>
        <taxon>Anguillidae</taxon>
        <taxon>Anguilla</taxon>
    </lineage>
</organism>
<reference evidence="11" key="1">
    <citation type="submission" date="2021-01" db="EMBL/GenBank/DDBJ databases">
        <title>A chromosome-scale assembly of European eel, Anguilla anguilla.</title>
        <authorList>
            <person name="Henkel C."/>
            <person name="Jong-Raadsen S.A."/>
            <person name="Dufour S."/>
            <person name="Weltzien F.-A."/>
            <person name="Palstra A.P."/>
            <person name="Pelster B."/>
            <person name="Spaink H.P."/>
            <person name="Van Den Thillart G.E."/>
            <person name="Jansen H."/>
            <person name="Zahm M."/>
            <person name="Klopp C."/>
            <person name="Cedric C."/>
            <person name="Louis A."/>
            <person name="Berthelot C."/>
            <person name="Parey E."/>
            <person name="Roest Crollius H."/>
            <person name="Montfort J."/>
            <person name="Robinson-Rechavi M."/>
            <person name="Bucao C."/>
            <person name="Bouchez O."/>
            <person name="Gislard M."/>
            <person name="Lluch J."/>
            <person name="Milhes M."/>
            <person name="Lampietro C."/>
            <person name="Lopez Roques C."/>
            <person name="Donnadieu C."/>
            <person name="Braasch I."/>
            <person name="Desvignes T."/>
            <person name="Postlethwait J."/>
            <person name="Bobe J."/>
            <person name="Guiguen Y."/>
            <person name="Dirks R."/>
        </authorList>
    </citation>
    <scope>NUCLEOTIDE SEQUENCE</scope>
    <source>
        <strain evidence="11">Tag_6206</strain>
        <tissue evidence="11">Liver</tissue>
    </source>
</reference>
<dbReference type="Pfam" id="PF04826">
    <property type="entry name" value="Arm_2"/>
    <property type="match status" value="1"/>
</dbReference>
<dbReference type="SMART" id="SM00369">
    <property type="entry name" value="LRR_TYP"/>
    <property type="match status" value="5"/>
</dbReference>
<dbReference type="PANTHER" id="PTHR15712:SF23">
    <property type="entry name" value="ARMADILLO REPEAT CONTAINING 10"/>
    <property type="match status" value="1"/>
</dbReference>
<dbReference type="GO" id="GO:0005741">
    <property type="term" value="C:mitochondrial outer membrane"/>
    <property type="evidence" value="ECO:0007669"/>
    <property type="project" value="UniProtKB-SubCell"/>
</dbReference>
<keyword evidence="5" id="KW-0677">Repeat</keyword>
<dbReference type="Pfam" id="PF13855">
    <property type="entry name" value="LRR_8"/>
    <property type="match status" value="2"/>
</dbReference>
<evidence type="ECO:0000259" key="10">
    <source>
        <dbReference type="SMART" id="SM00082"/>
    </source>
</evidence>
<dbReference type="Gene3D" id="3.80.10.10">
    <property type="entry name" value="Ribonuclease Inhibitor"/>
    <property type="match status" value="2"/>
</dbReference>
<proteinExistence type="predicted"/>
<evidence type="ECO:0000256" key="4">
    <source>
        <dbReference type="ARBA" id="ARBA00022729"/>
    </source>
</evidence>
<comment type="caution">
    <text evidence="11">The sequence shown here is derived from an EMBL/GenBank/DDBJ whole genome shotgun (WGS) entry which is preliminary data.</text>
</comment>
<keyword evidence="7" id="KW-1133">Transmembrane helix</keyword>
<feature type="domain" description="LRRCT" evidence="10">
    <location>
        <begin position="87"/>
        <end position="137"/>
    </location>
</feature>
<dbReference type="InterPro" id="IPR006911">
    <property type="entry name" value="ARM-rpt_dom"/>
</dbReference>
<protein>
    <recommendedName>
        <fullName evidence="10">LRRCT domain-containing protein</fullName>
    </recommendedName>
</protein>
<dbReference type="InterPro" id="IPR003591">
    <property type="entry name" value="Leu-rich_rpt_typical-subtyp"/>
</dbReference>
<evidence type="ECO:0000256" key="1">
    <source>
        <dbReference type="ARBA" id="ARBA00004572"/>
    </source>
</evidence>
<evidence type="ECO:0000313" key="12">
    <source>
        <dbReference type="Proteomes" id="UP001044222"/>
    </source>
</evidence>
<dbReference type="InterPro" id="IPR032675">
    <property type="entry name" value="LRR_dom_sf"/>
</dbReference>
<name>A0A9D3ME90_ANGAN</name>
<dbReference type="FunFam" id="3.80.10.10:FF:000732">
    <property type="entry name" value="GD11101"/>
    <property type="match status" value="1"/>
</dbReference>
<dbReference type="SMART" id="SM00082">
    <property type="entry name" value="LRRCT"/>
    <property type="match status" value="2"/>
</dbReference>
<keyword evidence="4" id="KW-0732">Signal</keyword>
<dbReference type="AlphaFoldDB" id="A0A9D3ME90"/>
<keyword evidence="12" id="KW-1185">Reference proteome</keyword>
<dbReference type="EMBL" id="JAFIRN010000007">
    <property type="protein sequence ID" value="KAG5845665.1"/>
    <property type="molecule type" value="Genomic_DNA"/>
</dbReference>
<sequence length="612" mass="69518">MGWPEDTVHLLLARNKIQVLRDNTFSQFRNLKSLDLQQNQINMIEEGAFAGLDQLTTLLLQHNHLQVLTEEVLIPLPRLKHLRVYDNPWSCRCHLDSLVRHLQVPSHRNLGNYAKCAEPANLRGQKLKRVKVELLCPELEENNLKPEEIPHKPIMGDKHVDATTSCRTYMFPKPLLDCRNQDLKNVPADLPSDIVKMDLSKNSIRQLKAKEFVAAKDLKLLNLSSNNLDRIDTAAFSGLLYLRELDLSNNSLRFFQYGVLEDLYFIRKLMLGDNPWICDYNIHYLIYWLKHHTNVEYSGLVCSSPPEYSGWPVENYVKTYNAECPKDILLGQTDTAQELTAETEEEEIENLPRPLTTREILSQSPGNLQPHHIEMLLSLLETNSNPSDRMQILVTLGNAAAFSVNQDIIRELGGLHKIASLLSDPVPDTRVHCLNALNNLSMNVRNQEQLKVYVPQVLELIEMSPVNSDLQLASLRLLTNMSVTNNHQHLMKNSITLFLSLLVVSNEEMQIQVLKVLVNLSANPDMMEDIVQAQAPASLVLLFDGCTNAPVLLRLLTFVANLRTWTPSALRRGKDSLYCVLLAPPSQLHHRLPLLLSHPDDQVRTQAAHLLA</sequence>
<keyword evidence="8" id="KW-0496">Mitochondrion</keyword>
<evidence type="ECO:0000256" key="6">
    <source>
        <dbReference type="ARBA" id="ARBA00022787"/>
    </source>
</evidence>
<dbReference type="Gene3D" id="1.25.10.10">
    <property type="entry name" value="Leucine-rich Repeat Variant"/>
    <property type="match status" value="1"/>
</dbReference>
<keyword evidence="2" id="KW-0433">Leucine-rich repeat</keyword>
<dbReference type="InterPro" id="IPR016024">
    <property type="entry name" value="ARM-type_fold"/>
</dbReference>
<keyword evidence="3" id="KW-0812">Transmembrane</keyword>
<evidence type="ECO:0000256" key="9">
    <source>
        <dbReference type="ARBA" id="ARBA00023136"/>
    </source>
</evidence>
<comment type="subcellular location">
    <subcellularLocation>
        <location evidence="1">Mitochondrion outer membrane</location>
        <topology evidence="1">Single-pass membrane protein</topology>
    </subcellularLocation>
</comment>
<dbReference type="InterPro" id="IPR001611">
    <property type="entry name" value="Leu-rich_rpt"/>
</dbReference>
<dbReference type="Proteomes" id="UP001044222">
    <property type="component" value="Chromosome 7"/>
</dbReference>
<dbReference type="SUPFAM" id="SSF48371">
    <property type="entry name" value="ARM repeat"/>
    <property type="match status" value="1"/>
</dbReference>
<dbReference type="InterPro" id="IPR000483">
    <property type="entry name" value="Cys-rich_flank_reg_C"/>
</dbReference>
<evidence type="ECO:0000256" key="5">
    <source>
        <dbReference type="ARBA" id="ARBA00022737"/>
    </source>
</evidence>
<evidence type="ECO:0000256" key="8">
    <source>
        <dbReference type="ARBA" id="ARBA00023128"/>
    </source>
</evidence>
<evidence type="ECO:0000256" key="3">
    <source>
        <dbReference type="ARBA" id="ARBA00022692"/>
    </source>
</evidence>
<feature type="domain" description="LRRCT" evidence="10">
    <location>
        <begin position="274"/>
        <end position="325"/>
    </location>
</feature>
<evidence type="ECO:0000256" key="2">
    <source>
        <dbReference type="ARBA" id="ARBA00022614"/>
    </source>
</evidence>
<evidence type="ECO:0000256" key="7">
    <source>
        <dbReference type="ARBA" id="ARBA00022989"/>
    </source>
</evidence>
<dbReference type="InterPro" id="IPR051303">
    <property type="entry name" value="Armcx_regulator"/>
</dbReference>
<dbReference type="SUPFAM" id="SSF52058">
    <property type="entry name" value="L domain-like"/>
    <property type="match status" value="2"/>
</dbReference>
<evidence type="ECO:0000313" key="11">
    <source>
        <dbReference type="EMBL" id="KAG5845665.1"/>
    </source>
</evidence>